<feature type="transmembrane region" description="Helical" evidence="8">
    <location>
        <begin position="328"/>
        <end position="348"/>
    </location>
</feature>
<dbReference type="PATRIC" id="fig|1678841.3.peg.1055"/>
<comment type="subcellular location">
    <subcellularLocation>
        <location evidence="1">Cell membrane</location>
        <topology evidence="1">Multi-pass membrane protein</topology>
    </subcellularLocation>
    <subcellularLocation>
        <location evidence="8">Membrane</location>
        <topology evidence="8">Multi-pass membrane protein</topology>
    </subcellularLocation>
</comment>
<keyword evidence="8" id="KW-0460">Magnesium</keyword>
<evidence type="ECO:0000256" key="2">
    <source>
        <dbReference type="ARBA" id="ARBA00009765"/>
    </source>
</evidence>
<dbReference type="STRING" id="1678841.TBC1_11932"/>
<dbReference type="InterPro" id="IPR002523">
    <property type="entry name" value="MgTranspt_CorA/ZnTranspt_ZntB"/>
</dbReference>
<dbReference type="CDD" id="cd12828">
    <property type="entry name" value="TmCorA-like_1"/>
    <property type="match status" value="1"/>
</dbReference>
<evidence type="ECO:0000256" key="6">
    <source>
        <dbReference type="ARBA" id="ARBA00022989"/>
    </source>
</evidence>
<proteinExistence type="inferred from homology"/>
<dbReference type="PANTHER" id="PTHR46494">
    <property type="entry name" value="CORA FAMILY METAL ION TRANSPORTER (EUROFUNG)"/>
    <property type="match status" value="1"/>
</dbReference>
<evidence type="ECO:0000256" key="1">
    <source>
        <dbReference type="ARBA" id="ARBA00004651"/>
    </source>
</evidence>
<protein>
    <recommendedName>
        <fullName evidence="8">Magnesium transport protein CorA</fullName>
    </recommendedName>
</protein>
<evidence type="ECO:0000256" key="7">
    <source>
        <dbReference type="ARBA" id="ARBA00023136"/>
    </source>
</evidence>
<dbReference type="PANTHER" id="PTHR46494:SF1">
    <property type="entry name" value="CORA FAMILY METAL ION TRANSPORTER (EUROFUNG)"/>
    <property type="match status" value="1"/>
</dbReference>
<keyword evidence="9" id="KW-0175">Coiled coil</keyword>
<sequence length="354" mass="41064">MAAEKIRNYRKKAGLPPGSLVYTGSVESESKLDLFSFDSESIERMQSDDVEQIINGISPARNYWINITGLNNTSIISKLGAHHNIHPLLLEDILNTESVPKIENTGDMLFICMKMLTWDQKSAGIDAEQISFIIGEKHLLSFQEREGDVFNPVRERLLNGLSKAREKSIDFLAYILIDKIIDNYFLVLEKIEDRIEQAEMELLRDTDRITPLEMMRLKKQLILLRKYVYPLRDEIRKLQHDDSKLIDRKTIKYINDLYDHLQNIVQNIEGFRDTITGLMELYSASLSNRMNSVMKTLTMIGAIFIPLTFIAGIYGMNFDYMPELTYPWAYPAVMLLMLALALGMFFYMKSRKWF</sequence>
<evidence type="ECO:0000256" key="4">
    <source>
        <dbReference type="ARBA" id="ARBA00022475"/>
    </source>
</evidence>
<keyword evidence="5 8" id="KW-0812">Transmembrane</keyword>
<dbReference type="SUPFAM" id="SSF143865">
    <property type="entry name" value="CorA soluble domain-like"/>
    <property type="match status" value="1"/>
</dbReference>
<reference evidence="10" key="1">
    <citation type="journal article" date="2015" name="Genome Announc.">
        <title>Draft Genome Sequence of Bacteroidales Strain TBC1, a Novel Isolate from a Methanogenic Wastewater Treatment System.</title>
        <authorList>
            <person name="Tourlousse D.M."/>
            <person name="Matsuura N."/>
            <person name="Sun L."/>
            <person name="Toyonaga M."/>
            <person name="Kuroda K."/>
            <person name="Ohashi A."/>
            <person name="Cruz R."/>
            <person name="Yamaguchi T."/>
            <person name="Sekiguchi Y."/>
        </authorList>
    </citation>
    <scope>NUCLEOTIDE SEQUENCE [LARGE SCALE GENOMIC DNA]</scope>
    <source>
        <strain evidence="10">TBC1</strain>
    </source>
</reference>
<dbReference type="InterPro" id="IPR045863">
    <property type="entry name" value="CorA_TM1_TM2"/>
</dbReference>
<accession>A0A0S7C117</accession>
<dbReference type="Proteomes" id="UP000053091">
    <property type="component" value="Unassembled WGS sequence"/>
</dbReference>
<dbReference type="FunFam" id="1.20.58.340:FF:000012">
    <property type="entry name" value="Magnesium transport protein CorA"/>
    <property type="match status" value="1"/>
</dbReference>
<feature type="transmembrane region" description="Helical" evidence="8">
    <location>
        <begin position="297"/>
        <end position="316"/>
    </location>
</feature>
<dbReference type="InterPro" id="IPR004488">
    <property type="entry name" value="Mg/Co-transport_prot_CorA"/>
</dbReference>
<feature type="coiled-coil region" evidence="9">
    <location>
        <begin position="181"/>
        <end position="208"/>
    </location>
</feature>
<organism evidence="10">
    <name type="scientific">Lentimicrobium saccharophilum</name>
    <dbReference type="NCBI Taxonomy" id="1678841"/>
    <lineage>
        <taxon>Bacteria</taxon>
        <taxon>Pseudomonadati</taxon>
        <taxon>Bacteroidota</taxon>
        <taxon>Bacteroidia</taxon>
        <taxon>Bacteroidales</taxon>
        <taxon>Lentimicrobiaceae</taxon>
        <taxon>Lentimicrobium</taxon>
    </lineage>
</organism>
<evidence type="ECO:0000256" key="3">
    <source>
        <dbReference type="ARBA" id="ARBA00022448"/>
    </source>
</evidence>
<keyword evidence="7 8" id="KW-0472">Membrane</keyword>
<evidence type="ECO:0000256" key="5">
    <source>
        <dbReference type="ARBA" id="ARBA00022692"/>
    </source>
</evidence>
<dbReference type="GO" id="GO:0050897">
    <property type="term" value="F:cobalt ion binding"/>
    <property type="evidence" value="ECO:0007669"/>
    <property type="project" value="TreeGrafter"/>
</dbReference>
<keyword evidence="4 8" id="KW-1003">Cell membrane</keyword>
<keyword evidence="6 8" id="KW-1133">Transmembrane helix</keyword>
<keyword evidence="8" id="KW-0406">Ion transport</keyword>
<evidence type="ECO:0000313" key="11">
    <source>
        <dbReference type="Proteomes" id="UP000053091"/>
    </source>
</evidence>
<dbReference type="NCBIfam" id="TIGR00383">
    <property type="entry name" value="corA"/>
    <property type="match status" value="1"/>
</dbReference>
<comment type="function">
    <text evidence="8">Mediates influx of magnesium ions.</text>
</comment>
<dbReference type="EMBL" id="DF968182">
    <property type="protein sequence ID" value="GAP42793.1"/>
    <property type="molecule type" value="Genomic_DNA"/>
</dbReference>
<dbReference type="Gene3D" id="3.30.460.20">
    <property type="entry name" value="CorA soluble domain-like"/>
    <property type="match status" value="1"/>
</dbReference>
<dbReference type="RefSeq" id="WP_062039162.1">
    <property type="nucleotide sequence ID" value="NZ_DF968182.1"/>
</dbReference>
<dbReference type="Gene3D" id="1.20.58.340">
    <property type="entry name" value="Magnesium transport protein CorA, transmembrane region"/>
    <property type="match status" value="2"/>
</dbReference>
<comment type="similarity">
    <text evidence="2 8">Belongs to the CorA metal ion transporter (MIT) (TC 1.A.35) family.</text>
</comment>
<dbReference type="GO" id="GO:0015087">
    <property type="term" value="F:cobalt ion transmembrane transporter activity"/>
    <property type="evidence" value="ECO:0007669"/>
    <property type="project" value="UniProtKB-UniRule"/>
</dbReference>
<gene>
    <name evidence="8" type="primary">corA</name>
    <name evidence="10" type="ORF">TBC1_11932</name>
</gene>
<dbReference type="Pfam" id="PF01544">
    <property type="entry name" value="CorA"/>
    <property type="match status" value="1"/>
</dbReference>
<evidence type="ECO:0000256" key="8">
    <source>
        <dbReference type="RuleBase" id="RU362010"/>
    </source>
</evidence>
<dbReference type="GO" id="GO:0005886">
    <property type="term" value="C:plasma membrane"/>
    <property type="evidence" value="ECO:0007669"/>
    <property type="project" value="UniProtKB-SubCell"/>
</dbReference>
<keyword evidence="3 8" id="KW-0813">Transport</keyword>
<evidence type="ECO:0000256" key="9">
    <source>
        <dbReference type="SAM" id="Coils"/>
    </source>
</evidence>
<evidence type="ECO:0000313" key="10">
    <source>
        <dbReference type="EMBL" id="GAP42793.1"/>
    </source>
</evidence>
<dbReference type="SUPFAM" id="SSF144083">
    <property type="entry name" value="Magnesium transport protein CorA, transmembrane region"/>
    <property type="match status" value="1"/>
</dbReference>
<name>A0A0S7C117_9BACT</name>
<dbReference type="InterPro" id="IPR045861">
    <property type="entry name" value="CorA_cytoplasmic_dom"/>
</dbReference>
<dbReference type="OrthoDB" id="9803416at2"/>
<dbReference type="GO" id="GO:0015095">
    <property type="term" value="F:magnesium ion transmembrane transporter activity"/>
    <property type="evidence" value="ECO:0007669"/>
    <property type="project" value="UniProtKB-UniRule"/>
</dbReference>
<keyword evidence="11" id="KW-1185">Reference proteome</keyword>
<dbReference type="AlphaFoldDB" id="A0A0S7C117"/>
<dbReference type="GO" id="GO:0000287">
    <property type="term" value="F:magnesium ion binding"/>
    <property type="evidence" value="ECO:0007669"/>
    <property type="project" value="TreeGrafter"/>
</dbReference>